<sequence>MDFNARGLTDLQGYITFLEENKLLVRVRTEVDAELELAGVAKKFEGHKVVLFEKVKDNNYPVLIGLYWNADIIAKIFNCTREQLPFVLADEIREWQKNPMEPIILESGPANEIIEREIDLYSLPVPHHSIHDGGRYLTSSVVIAKDPDTGVRNLSVHRMMVTGKRRCTLLLEELGHLMDYYKRAEAKGEALEITVNNGIDYPVLMAGAVPASAAPIDADELGIVSQMRGEPVNLIKAQTVGVEAIANAQFVIEGRILPVVREPEGPYAEVTGYYADREDRWVLEVTAITRREKPVFETILSGQKVGLAYGLIAGAGAFYKIHSLVPEVTAVHFADGSVPYHLIVRMNKVHEGSQRNAIMAAFIALAFVKTVTVVDDDVNIYSPEDVDWAVQTRCCYETDLLLIPNSTGHRLNPMVKDDKWTRLGIDATVPLPRTNKFNRATVKKVSLSDYELIGE</sequence>
<dbReference type="Proteomes" id="UP000477680">
    <property type="component" value="Chromosome"/>
</dbReference>
<evidence type="ECO:0000313" key="5">
    <source>
        <dbReference type="EMBL" id="QIB64265.1"/>
    </source>
</evidence>
<evidence type="ECO:0000256" key="1">
    <source>
        <dbReference type="ARBA" id="ARBA00010021"/>
    </source>
</evidence>
<dbReference type="InterPro" id="IPR049381">
    <property type="entry name" value="UbiD-like_C"/>
</dbReference>
<organism evidence="5 6">
    <name type="scientific">Kineobactrum salinum</name>
    <dbReference type="NCBI Taxonomy" id="2708301"/>
    <lineage>
        <taxon>Bacteria</taxon>
        <taxon>Pseudomonadati</taxon>
        <taxon>Pseudomonadota</taxon>
        <taxon>Gammaproteobacteria</taxon>
        <taxon>Cellvibrionales</taxon>
        <taxon>Halieaceae</taxon>
        <taxon>Kineobactrum</taxon>
    </lineage>
</organism>
<accession>A0A6C0U1P8</accession>
<dbReference type="PANTHER" id="PTHR30108:SF21">
    <property type="entry name" value="4-HYDROXYBENZOATE DECARBOXYLASE"/>
    <property type="match status" value="1"/>
</dbReference>
<evidence type="ECO:0000259" key="2">
    <source>
        <dbReference type="Pfam" id="PF01977"/>
    </source>
</evidence>
<feature type="domain" description="3-octaprenyl-4-hydroxybenzoate carboxy-lyase-like N-terminal" evidence="3">
    <location>
        <begin position="15"/>
        <end position="89"/>
    </location>
</feature>
<protein>
    <submittedName>
        <fullName evidence="5">UbiD family decarboxylase</fullName>
    </submittedName>
</protein>
<dbReference type="InterPro" id="IPR048304">
    <property type="entry name" value="UbiD_Rift_dom"/>
</dbReference>
<evidence type="ECO:0000259" key="4">
    <source>
        <dbReference type="Pfam" id="PF20696"/>
    </source>
</evidence>
<evidence type="ECO:0000313" key="6">
    <source>
        <dbReference type="Proteomes" id="UP000477680"/>
    </source>
</evidence>
<dbReference type="KEGG" id="kim:G3T16_01450"/>
<dbReference type="AlphaFoldDB" id="A0A6C0U1P8"/>
<dbReference type="Pfam" id="PF20695">
    <property type="entry name" value="UbiD_N"/>
    <property type="match status" value="1"/>
</dbReference>
<proteinExistence type="inferred from homology"/>
<dbReference type="Pfam" id="PF20696">
    <property type="entry name" value="UbiD_C"/>
    <property type="match status" value="1"/>
</dbReference>
<keyword evidence="6" id="KW-1185">Reference proteome</keyword>
<dbReference type="PANTHER" id="PTHR30108">
    <property type="entry name" value="3-OCTAPRENYL-4-HYDROXYBENZOATE CARBOXY-LYASE-RELATED"/>
    <property type="match status" value="1"/>
</dbReference>
<dbReference type="GO" id="GO:0005737">
    <property type="term" value="C:cytoplasm"/>
    <property type="evidence" value="ECO:0007669"/>
    <property type="project" value="TreeGrafter"/>
</dbReference>
<reference evidence="5 6" key="1">
    <citation type="submission" date="2020-02" db="EMBL/GenBank/DDBJ databases">
        <title>Genome sequencing for Kineobactrum sp. M2.</title>
        <authorList>
            <person name="Park S.-J."/>
        </authorList>
    </citation>
    <scope>NUCLEOTIDE SEQUENCE [LARGE SCALE GENOMIC DNA]</scope>
    <source>
        <strain evidence="5 6">M2</strain>
    </source>
</reference>
<dbReference type="InterPro" id="IPR049383">
    <property type="entry name" value="UbiD-like_N"/>
</dbReference>
<dbReference type="RefSeq" id="WP_163493515.1">
    <property type="nucleotide sequence ID" value="NZ_CP048711.1"/>
</dbReference>
<feature type="domain" description="3-octaprenyl-4-hydroxybenzoate carboxy-lyase-like C-terminal" evidence="4">
    <location>
        <begin position="321"/>
        <end position="427"/>
    </location>
</feature>
<dbReference type="Gene3D" id="3.40.1670.10">
    <property type="entry name" value="UbiD C-terminal domain-like"/>
    <property type="match status" value="1"/>
</dbReference>
<dbReference type="InterPro" id="IPR002830">
    <property type="entry name" value="UbiD"/>
</dbReference>
<dbReference type="Pfam" id="PF01977">
    <property type="entry name" value="UbiD"/>
    <property type="match status" value="1"/>
</dbReference>
<feature type="domain" description="3-octaprenyl-4-hydroxybenzoate carboxy-lyase-like Rift-related" evidence="2">
    <location>
        <begin position="108"/>
        <end position="303"/>
    </location>
</feature>
<evidence type="ECO:0000259" key="3">
    <source>
        <dbReference type="Pfam" id="PF20695"/>
    </source>
</evidence>
<name>A0A6C0U1P8_9GAMM</name>
<dbReference type="NCBIfam" id="TIGR00148">
    <property type="entry name" value="UbiD family decarboxylase"/>
    <property type="match status" value="1"/>
</dbReference>
<dbReference type="SUPFAM" id="SSF143968">
    <property type="entry name" value="UbiD C-terminal domain-like"/>
    <property type="match status" value="1"/>
</dbReference>
<dbReference type="EMBL" id="CP048711">
    <property type="protein sequence ID" value="QIB64265.1"/>
    <property type="molecule type" value="Genomic_DNA"/>
</dbReference>
<comment type="similarity">
    <text evidence="1">Belongs to the UbiD family.</text>
</comment>
<gene>
    <name evidence="5" type="ORF">G3T16_01450</name>
</gene>
<dbReference type="SUPFAM" id="SSF50475">
    <property type="entry name" value="FMN-binding split barrel"/>
    <property type="match status" value="1"/>
</dbReference>
<dbReference type="GO" id="GO:0016831">
    <property type="term" value="F:carboxy-lyase activity"/>
    <property type="evidence" value="ECO:0007669"/>
    <property type="project" value="InterPro"/>
</dbReference>